<comment type="caution">
    <text evidence="1">The sequence shown here is derived from an EMBL/GenBank/DDBJ whole genome shotgun (WGS) entry which is preliminary data.</text>
</comment>
<evidence type="ECO:0000313" key="2">
    <source>
        <dbReference type="Proteomes" id="UP000006755"/>
    </source>
</evidence>
<dbReference type="AlphaFoldDB" id="K2IQC6"/>
<gene>
    <name evidence="1" type="ORF">B3C1_11157</name>
</gene>
<protein>
    <submittedName>
        <fullName evidence="1">Uncharacterized protein</fullName>
    </submittedName>
</protein>
<name>K2IQC6_9GAMM</name>
<organism evidence="1 2">
    <name type="scientific">Gallaecimonas xiamenensis 3-C-1</name>
    <dbReference type="NCBI Taxonomy" id="745411"/>
    <lineage>
        <taxon>Bacteria</taxon>
        <taxon>Pseudomonadati</taxon>
        <taxon>Pseudomonadota</taxon>
        <taxon>Gammaproteobacteria</taxon>
        <taxon>Enterobacterales</taxon>
        <taxon>Gallaecimonadaceae</taxon>
        <taxon>Gallaecimonas</taxon>
    </lineage>
</organism>
<accession>K2IQC6</accession>
<sequence>MVYFQYPSQYFDAAVASSTPLPTRQPLPSKVGLAELLFSIAPSYLRHCQTYPTSSSSAILQEFLVELRRDSVSIQTGIETRLN</sequence>
<reference evidence="1 2" key="1">
    <citation type="journal article" date="2012" name="J. Bacteriol.">
        <title>Genome Sequence of Gallaecimonas xiamenensis Type Strain 3-C-1.</title>
        <authorList>
            <person name="Lai Q."/>
            <person name="Wang L."/>
            <person name="Wang W."/>
            <person name="Shao Z."/>
        </authorList>
    </citation>
    <scope>NUCLEOTIDE SEQUENCE [LARGE SCALE GENOMIC DNA]</scope>
    <source>
        <strain evidence="1 2">3-C-1</strain>
    </source>
</reference>
<proteinExistence type="predicted"/>
<dbReference type="EMBL" id="AMRI01000014">
    <property type="protein sequence ID" value="EKE72386.1"/>
    <property type="molecule type" value="Genomic_DNA"/>
</dbReference>
<evidence type="ECO:0000313" key="1">
    <source>
        <dbReference type="EMBL" id="EKE72386.1"/>
    </source>
</evidence>
<dbReference type="Proteomes" id="UP000006755">
    <property type="component" value="Unassembled WGS sequence"/>
</dbReference>
<keyword evidence="2" id="KW-1185">Reference proteome</keyword>